<feature type="compositionally biased region" description="Polar residues" evidence="1">
    <location>
        <begin position="570"/>
        <end position="585"/>
    </location>
</feature>
<dbReference type="OrthoDB" id="3922633at2759"/>
<feature type="region of interest" description="Disordered" evidence="1">
    <location>
        <begin position="496"/>
        <end position="516"/>
    </location>
</feature>
<evidence type="ECO:0000313" key="3">
    <source>
        <dbReference type="Proteomes" id="UP000799437"/>
    </source>
</evidence>
<accession>A0A6A6WD83</accession>
<feature type="region of interest" description="Disordered" evidence="1">
    <location>
        <begin position="157"/>
        <end position="212"/>
    </location>
</feature>
<feature type="compositionally biased region" description="Basic residues" evidence="1">
    <location>
        <begin position="90"/>
        <end position="100"/>
    </location>
</feature>
<reference evidence="2" key="1">
    <citation type="journal article" date="2020" name="Stud. Mycol.">
        <title>101 Dothideomycetes genomes: a test case for predicting lifestyles and emergence of pathogens.</title>
        <authorList>
            <person name="Haridas S."/>
            <person name="Albert R."/>
            <person name="Binder M."/>
            <person name="Bloem J."/>
            <person name="Labutti K."/>
            <person name="Salamov A."/>
            <person name="Andreopoulos B."/>
            <person name="Baker S."/>
            <person name="Barry K."/>
            <person name="Bills G."/>
            <person name="Bluhm B."/>
            <person name="Cannon C."/>
            <person name="Castanera R."/>
            <person name="Culley D."/>
            <person name="Daum C."/>
            <person name="Ezra D."/>
            <person name="Gonzalez J."/>
            <person name="Henrissat B."/>
            <person name="Kuo A."/>
            <person name="Liang C."/>
            <person name="Lipzen A."/>
            <person name="Lutzoni F."/>
            <person name="Magnuson J."/>
            <person name="Mondo S."/>
            <person name="Nolan M."/>
            <person name="Ohm R."/>
            <person name="Pangilinan J."/>
            <person name="Park H.-J."/>
            <person name="Ramirez L."/>
            <person name="Alfaro M."/>
            <person name="Sun H."/>
            <person name="Tritt A."/>
            <person name="Yoshinaga Y."/>
            <person name="Zwiers L.-H."/>
            <person name="Turgeon B."/>
            <person name="Goodwin S."/>
            <person name="Spatafora J."/>
            <person name="Crous P."/>
            <person name="Grigoriev I."/>
        </authorList>
    </citation>
    <scope>NUCLEOTIDE SEQUENCE</scope>
    <source>
        <strain evidence="2">CBS 121739</strain>
    </source>
</reference>
<keyword evidence="3" id="KW-1185">Reference proteome</keyword>
<feature type="compositionally biased region" description="Polar residues" evidence="1">
    <location>
        <begin position="157"/>
        <end position="172"/>
    </location>
</feature>
<feature type="region of interest" description="Disordered" evidence="1">
    <location>
        <begin position="567"/>
        <end position="586"/>
    </location>
</feature>
<evidence type="ECO:0000256" key="1">
    <source>
        <dbReference type="SAM" id="MobiDB-lite"/>
    </source>
</evidence>
<protein>
    <submittedName>
        <fullName evidence="2">Uncharacterized protein</fullName>
    </submittedName>
</protein>
<sequence length="1360" mass="148967">MPLTDRDPNVSGRTSRTSTTSTNSRGFAKSHGPKTDSVPGGAGVMSMLKTSTELGDLGTFSGNSRLPPLPRQSNRRSHTAHNSISSTHSHVSKHGSRHRPCPSASSRRSTNSNGNGTVPQLSYELQTPALMGYTDCLAMLPPPAISKDARSFSLTNTEPPISLSNQASFSSLRSHETISRPRSPFRYPTRLKRPGYRPVSPALSETNGFPPGRHGQPAFVTAFAPMPRTQHYAKPYPLQSKERMPFPEVSSRSTNNHFTQFEEPSRDATFEPAPVGVGMAPICSNLSISNGYTTAAEDSSPDKQTSSNPPSSSAPTTPRDCSPYGLIHDPTVVRDVDDSGGPTAQGGPLYYDYSEQYERLVRTEQVFEPESDSQKPLPVPFGFVHRIKTILEERGTSSLPLVDGENLPMIIEPSGPVPIAELPAEDVVRPVELPADQKIKRITRELIVNALRSSDSGDDTGTSISTAIQNYIAQNESVASGSNSDVAAIASSVYTSSEKRNSALSETPSTQSASTAPEFLFEQHRKNEMSRASPSVPLMRSGPRAATKTCLTDTETIIDATHGTLEHISEPSSPEVSPRGQTQPLSAMRPASEAPQCSPQVVHVEGRFSAPPCASTTTWDVDTLTTPFVHRMQAIITGDDIFSEPSPTCNEDERVEQSEHCETDWPPTFASNMQTLDRPISSPPAVHTRAATPTICYPDSNKVSHHTWSYRKPYASSSYNVQSTLHIPGYLDGASTDMKLSAFRYPGTCLSDVKEESQEGSSLTESQRTSFKFPRTQKLHTRYSVEDLRRSGRTSALSEPVRGSSIQVQETGMIPLLNFSQVDLISKMNEELEVRSLRSADGMSGMLSYRDFLMPMPCRPKSSKTIRERYKSFFASLDEMGHGVEDSPTKRSRAADLCARSRSSSDAMDEVKRLSIPSVGGLAYRLSELLPSFKRYCAPSTPVKSGCSPTEAELSAGNGKVVHEQRSSRRLRALPGLSELVVLDDDVFERMTRKPNERALTSLPEENGEIDLGTAGDGKSTPIWELEAPLPAYLRVHTPPPIFEGDTTLDDSIRRSMALAKLKTRSPRDNRPWNNDNNYPWAGIEGQIEISLPEPVHSRQNSPQPVVKTSLSMLDHQDTGSNEALDLHNISGVGGSTNQDDSGLHEPVKRSVFGCIKDKMARSKPSCDTPTPMPAYSASPGIMGREDFAVDPGDRYPTTGLTPPSTFILDEVRSFFSDDSSQSRKRGIRRHFTSFRSRTRIAPVSRLVSTKDRRVDAGRNCSETPSVVNTAPDLEENDALALGQPFSGTSGMGRIEFRARKMVQRLKFILFKGRQWVRSLNTKRGQGRQKPRHGRAISIQRASHDHRDTTVGDGDVYMGT</sequence>
<feature type="region of interest" description="Disordered" evidence="1">
    <location>
        <begin position="525"/>
        <end position="544"/>
    </location>
</feature>
<proteinExistence type="predicted"/>
<evidence type="ECO:0000313" key="2">
    <source>
        <dbReference type="EMBL" id="KAF2760792.1"/>
    </source>
</evidence>
<feature type="compositionally biased region" description="Low complexity" evidence="1">
    <location>
        <begin position="11"/>
        <end position="26"/>
    </location>
</feature>
<feature type="region of interest" description="Disordered" evidence="1">
    <location>
        <begin position="1"/>
        <end position="120"/>
    </location>
</feature>
<feature type="compositionally biased region" description="Low complexity" evidence="1">
    <location>
        <begin position="305"/>
        <end position="318"/>
    </location>
</feature>
<feature type="compositionally biased region" description="Low complexity" evidence="1">
    <location>
        <begin position="105"/>
        <end position="117"/>
    </location>
</feature>
<dbReference type="RefSeq" id="XP_033603243.1">
    <property type="nucleotide sequence ID" value="XM_033746525.1"/>
</dbReference>
<organism evidence="2 3">
    <name type="scientific">Pseudovirgaria hyperparasitica</name>
    <dbReference type="NCBI Taxonomy" id="470096"/>
    <lineage>
        <taxon>Eukaryota</taxon>
        <taxon>Fungi</taxon>
        <taxon>Dikarya</taxon>
        <taxon>Ascomycota</taxon>
        <taxon>Pezizomycotina</taxon>
        <taxon>Dothideomycetes</taxon>
        <taxon>Dothideomycetes incertae sedis</taxon>
        <taxon>Acrospermales</taxon>
        <taxon>Acrospermaceae</taxon>
        <taxon>Pseudovirgaria</taxon>
    </lineage>
</organism>
<feature type="region of interest" description="Disordered" evidence="1">
    <location>
        <begin position="293"/>
        <end position="349"/>
    </location>
</feature>
<dbReference type="GeneID" id="54487579"/>
<feature type="region of interest" description="Disordered" evidence="1">
    <location>
        <begin position="1162"/>
        <end position="1181"/>
    </location>
</feature>
<feature type="compositionally biased region" description="Polar residues" evidence="1">
    <location>
        <begin position="80"/>
        <end position="89"/>
    </location>
</feature>
<dbReference type="EMBL" id="ML996567">
    <property type="protein sequence ID" value="KAF2760792.1"/>
    <property type="molecule type" value="Genomic_DNA"/>
</dbReference>
<feature type="region of interest" description="Disordered" evidence="1">
    <location>
        <begin position="1322"/>
        <end position="1360"/>
    </location>
</feature>
<feature type="compositionally biased region" description="Basic residues" evidence="1">
    <location>
        <begin position="1325"/>
        <end position="1335"/>
    </location>
</feature>
<dbReference type="Proteomes" id="UP000799437">
    <property type="component" value="Unassembled WGS sequence"/>
</dbReference>
<gene>
    <name evidence="2" type="ORF">EJ05DRAFT_497355</name>
</gene>
<feature type="compositionally biased region" description="Polar residues" evidence="1">
    <location>
        <begin position="496"/>
        <end position="515"/>
    </location>
</feature>
<name>A0A6A6WD83_9PEZI</name>